<dbReference type="PANTHER" id="PTHR43861">
    <property type="entry name" value="TRANS-ACONITATE 2-METHYLTRANSFERASE-RELATED"/>
    <property type="match status" value="1"/>
</dbReference>
<gene>
    <name evidence="2" type="ORF">ABT404_28390</name>
</gene>
<protein>
    <submittedName>
        <fullName evidence="2">Class I SAM-dependent methyltransferase</fullName>
        <ecNumber evidence="2">2.1.1.-</ecNumber>
    </submittedName>
</protein>
<dbReference type="EC" id="2.1.1.-" evidence="2"/>
<feature type="domain" description="Methyltransferase" evidence="1">
    <location>
        <begin position="43"/>
        <end position="158"/>
    </location>
</feature>
<dbReference type="RefSeq" id="WP_350784579.1">
    <property type="nucleotide sequence ID" value="NZ_JBEPEK010000239.1"/>
</dbReference>
<keyword evidence="3" id="KW-1185">Reference proteome</keyword>
<dbReference type="GO" id="GO:0008168">
    <property type="term" value="F:methyltransferase activity"/>
    <property type="evidence" value="ECO:0007669"/>
    <property type="project" value="UniProtKB-KW"/>
</dbReference>
<keyword evidence="2" id="KW-0808">Transferase</keyword>
<evidence type="ECO:0000313" key="3">
    <source>
        <dbReference type="Proteomes" id="UP001474181"/>
    </source>
</evidence>
<proteinExistence type="predicted"/>
<dbReference type="Pfam" id="PF13847">
    <property type="entry name" value="Methyltransf_31"/>
    <property type="match status" value="1"/>
</dbReference>
<dbReference type="Proteomes" id="UP001474181">
    <property type="component" value="Unassembled WGS sequence"/>
</dbReference>
<accession>A0ABV1X2V5</accession>
<dbReference type="EMBL" id="JBEPEK010000239">
    <property type="protein sequence ID" value="MER7183346.1"/>
    <property type="molecule type" value="Genomic_DNA"/>
</dbReference>
<dbReference type="GO" id="GO:0032259">
    <property type="term" value="P:methylation"/>
    <property type="evidence" value="ECO:0007669"/>
    <property type="project" value="UniProtKB-KW"/>
</dbReference>
<dbReference type="InterPro" id="IPR029063">
    <property type="entry name" value="SAM-dependent_MTases_sf"/>
</dbReference>
<keyword evidence="2" id="KW-0489">Methyltransferase</keyword>
<name>A0ABV1X2V5_9ACTN</name>
<dbReference type="InterPro" id="IPR025714">
    <property type="entry name" value="Methyltranfer_dom"/>
</dbReference>
<evidence type="ECO:0000259" key="1">
    <source>
        <dbReference type="Pfam" id="PF13847"/>
    </source>
</evidence>
<dbReference type="CDD" id="cd02440">
    <property type="entry name" value="AdoMet_MTases"/>
    <property type="match status" value="1"/>
</dbReference>
<reference evidence="2 3" key="1">
    <citation type="submission" date="2024-06" db="EMBL/GenBank/DDBJ databases">
        <title>The Natural Products Discovery Center: Release of the First 8490 Sequenced Strains for Exploring Actinobacteria Biosynthetic Diversity.</title>
        <authorList>
            <person name="Kalkreuter E."/>
            <person name="Kautsar S.A."/>
            <person name="Yang D."/>
            <person name="Bader C.D."/>
            <person name="Teijaro C.N."/>
            <person name="Fluegel L."/>
            <person name="Davis C.M."/>
            <person name="Simpson J.R."/>
            <person name="Lauterbach L."/>
            <person name="Steele A.D."/>
            <person name="Gui C."/>
            <person name="Meng S."/>
            <person name="Li G."/>
            <person name="Viehrig K."/>
            <person name="Ye F."/>
            <person name="Su P."/>
            <person name="Kiefer A.F."/>
            <person name="Nichols A."/>
            <person name="Cepeda A.J."/>
            <person name="Yan W."/>
            <person name="Fan B."/>
            <person name="Jiang Y."/>
            <person name="Adhikari A."/>
            <person name="Zheng C.-J."/>
            <person name="Schuster L."/>
            <person name="Cowan T.M."/>
            <person name="Smanski M.J."/>
            <person name="Chevrette M.G."/>
            <person name="De Carvalho L.P.S."/>
            <person name="Shen B."/>
        </authorList>
    </citation>
    <scope>NUCLEOTIDE SEQUENCE [LARGE SCALE GENOMIC DNA]</scope>
    <source>
        <strain evidence="2 3">NPDC000234</strain>
    </source>
</reference>
<sequence>MPEAALKAYVMGQSSEESNRLGVQDSLYAEHTEYLLRTAGVQEGMRVLDVGCGTGAVSLALARIVGPDGHVTGVDMDPAVLAIARRNAAALSTRNVAFEQAVLPDVDLPEPVDAVVGRLILIHVDDPVGVVKGLTRTLRRGGLVTFQDFNVSRLRAFPEVPLVAQCQKWISAALTAGGRNPDMGEQLARVLRAAGLSEPGVACAVPTGGADSAAVTLVAESVNSLMPVIERNDIADPREVGIDTLHTRLAKACLERQATIYLPDLVAAWARAD</sequence>
<dbReference type="Gene3D" id="3.40.50.150">
    <property type="entry name" value="Vaccinia Virus protein VP39"/>
    <property type="match status" value="1"/>
</dbReference>
<organism evidence="2 3">
    <name type="scientific">Streptomyces hyaluromycini</name>
    <dbReference type="NCBI Taxonomy" id="1377993"/>
    <lineage>
        <taxon>Bacteria</taxon>
        <taxon>Bacillati</taxon>
        <taxon>Actinomycetota</taxon>
        <taxon>Actinomycetes</taxon>
        <taxon>Kitasatosporales</taxon>
        <taxon>Streptomycetaceae</taxon>
        <taxon>Streptomyces</taxon>
    </lineage>
</organism>
<dbReference type="SUPFAM" id="SSF53335">
    <property type="entry name" value="S-adenosyl-L-methionine-dependent methyltransferases"/>
    <property type="match status" value="1"/>
</dbReference>
<comment type="caution">
    <text evidence="2">The sequence shown here is derived from an EMBL/GenBank/DDBJ whole genome shotgun (WGS) entry which is preliminary data.</text>
</comment>
<evidence type="ECO:0000313" key="2">
    <source>
        <dbReference type="EMBL" id="MER7183346.1"/>
    </source>
</evidence>